<dbReference type="GO" id="GO:0008479">
    <property type="term" value="F:tRNA-guanosine(34) queuine transglycosylase activity"/>
    <property type="evidence" value="ECO:0007669"/>
    <property type="project" value="InterPro"/>
</dbReference>
<evidence type="ECO:0000313" key="9">
    <source>
        <dbReference type="Proteomes" id="UP000789595"/>
    </source>
</evidence>
<dbReference type="EMBL" id="CAKKNE010000002">
    <property type="protein sequence ID" value="CAH0369213.1"/>
    <property type="molecule type" value="Genomic_DNA"/>
</dbReference>
<accession>A0A8J2SFU7</accession>
<dbReference type="GO" id="GO:0046872">
    <property type="term" value="F:metal ion binding"/>
    <property type="evidence" value="ECO:0007669"/>
    <property type="project" value="UniProtKB-KW"/>
</dbReference>
<dbReference type="OrthoDB" id="10249838at2759"/>
<comment type="caution">
    <text evidence="8">The sequence shown here is derived from an EMBL/GenBank/DDBJ whole genome shotgun (WGS) entry which is preliminary data.</text>
</comment>
<proteinExistence type="predicted"/>
<feature type="domain" description="tRNA-guanine(15) transglycosylase-like" evidence="7">
    <location>
        <begin position="183"/>
        <end position="549"/>
    </location>
</feature>
<evidence type="ECO:0000313" key="8">
    <source>
        <dbReference type="EMBL" id="CAH0369213.1"/>
    </source>
</evidence>
<dbReference type="InterPro" id="IPR036511">
    <property type="entry name" value="TGT-like_sf"/>
</dbReference>
<dbReference type="AlphaFoldDB" id="A0A8J2SFU7"/>
<dbReference type="PANTHER" id="PTHR43468">
    <property type="match status" value="1"/>
</dbReference>
<evidence type="ECO:0000256" key="6">
    <source>
        <dbReference type="SAM" id="SignalP"/>
    </source>
</evidence>
<dbReference type="Proteomes" id="UP000789595">
    <property type="component" value="Unassembled WGS sequence"/>
</dbReference>
<keyword evidence="3" id="KW-0819">tRNA processing</keyword>
<dbReference type="GO" id="GO:0006400">
    <property type="term" value="P:tRNA modification"/>
    <property type="evidence" value="ECO:0007669"/>
    <property type="project" value="InterPro"/>
</dbReference>
<keyword evidence="9" id="KW-1185">Reference proteome</keyword>
<dbReference type="InterPro" id="IPR004803">
    <property type="entry name" value="TGT"/>
</dbReference>
<dbReference type="Gene3D" id="3.20.20.105">
    <property type="entry name" value="Queuine tRNA-ribosyltransferase-like"/>
    <property type="match status" value="1"/>
</dbReference>
<dbReference type="NCBIfam" id="TIGR00449">
    <property type="entry name" value="tgt_general"/>
    <property type="match status" value="1"/>
</dbReference>
<dbReference type="SUPFAM" id="SSF51713">
    <property type="entry name" value="tRNA-guanine transglycosylase"/>
    <property type="match status" value="1"/>
</dbReference>
<evidence type="ECO:0000256" key="1">
    <source>
        <dbReference type="ARBA" id="ARBA00022676"/>
    </source>
</evidence>
<organism evidence="8 9">
    <name type="scientific">Pelagomonas calceolata</name>
    <dbReference type="NCBI Taxonomy" id="35677"/>
    <lineage>
        <taxon>Eukaryota</taxon>
        <taxon>Sar</taxon>
        <taxon>Stramenopiles</taxon>
        <taxon>Ochrophyta</taxon>
        <taxon>Pelagophyceae</taxon>
        <taxon>Pelagomonadales</taxon>
        <taxon>Pelagomonadaceae</taxon>
        <taxon>Pelagomonas</taxon>
    </lineage>
</organism>
<dbReference type="NCBIfam" id="TIGR00430">
    <property type="entry name" value="Q_tRNA_tgt"/>
    <property type="match status" value="1"/>
</dbReference>
<evidence type="ECO:0000256" key="2">
    <source>
        <dbReference type="ARBA" id="ARBA00022679"/>
    </source>
</evidence>
<sequence>MRGLLFATILLRRANGLLQQTLRPVLLQSRQPTRRLRPAVLSRLAMTTGTPEQATAKELKKQLRRLKHVGNGSSSEAAALEERLRARETWEKDVAQVKGSITEKSKLLPNADVSKEIAELQSRYKALTGESEDYKAGKKRKAPSQEVVDPMQAPPDASTFEPWAPRSHFRFEVLHESKKPGSRARVGRIHTPHGVIDTPCFVPVGTNGALKAVSSEQANDADVQLMFCNTYHLLVHPGTEVVSSAGGLHKFMRRDRPLITDSGGFQVFSLADADSDDDGPELKQKRVRRKKDAQETQHGKLCSVTEQGVVFKSYRDGAVIELTPESSVQAQKKFGADIIIPLDELPPYHVTRDRLEKSVQLSHRWMARSLREHLSNVNDQAMYAVVHGGVDRELRTRSVEYLSSLPFDGMAVGGSLGKDRQEMLDMLSWLMPLLPRNKPNHLLGIADPESCASVVPLGVDTMDSCNPTRVARHGTLLTTQGDVRISATKYQNDHTPIDPHMESIPYTRAYLHHLFKQNEPLALTLASLHNIYYMNHLMRELRGRILRDEI</sequence>
<name>A0A8J2SFU7_9STRA</name>
<evidence type="ECO:0000259" key="7">
    <source>
        <dbReference type="Pfam" id="PF01702"/>
    </source>
</evidence>
<feature type="region of interest" description="Disordered" evidence="5">
    <location>
        <begin position="131"/>
        <end position="161"/>
    </location>
</feature>
<keyword evidence="6" id="KW-0732">Signal</keyword>
<dbReference type="PANTHER" id="PTHR43468:SF1">
    <property type="entry name" value="TRNA-GUANOSINE(34) QUEUINE TRANSGLYCOSYLASE"/>
    <property type="match status" value="1"/>
</dbReference>
<feature type="signal peptide" evidence="6">
    <location>
        <begin position="1"/>
        <end position="16"/>
    </location>
</feature>
<keyword evidence="1" id="KW-0328">Glycosyltransferase</keyword>
<gene>
    <name evidence="8" type="ORF">PECAL_2P23280</name>
</gene>
<protein>
    <recommendedName>
        <fullName evidence="7">tRNA-guanine(15) transglycosylase-like domain-containing protein</fullName>
    </recommendedName>
</protein>
<keyword evidence="2" id="KW-0808">Transferase</keyword>
<dbReference type="InterPro" id="IPR002616">
    <property type="entry name" value="tRNA_ribo_trans-like"/>
</dbReference>
<reference evidence="8" key="1">
    <citation type="submission" date="2021-11" db="EMBL/GenBank/DDBJ databases">
        <authorList>
            <consortium name="Genoscope - CEA"/>
            <person name="William W."/>
        </authorList>
    </citation>
    <scope>NUCLEOTIDE SEQUENCE</scope>
</reference>
<evidence type="ECO:0000256" key="4">
    <source>
        <dbReference type="ARBA" id="ARBA00022723"/>
    </source>
</evidence>
<evidence type="ECO:0000256" key="5">
    <source>
        <dbReference type="SAM" id="MobiDB-lite"/>
    </source>
</evidence>
<dbReference type="Pfam" id="PF01702">
    <property type="entry name" value="TGT"/>
    <property type="match status" value="1"/>
</dbReference>
<keyword evidence="4" id="KW-0479">Metal-binding</keyword>
<evidence type="ECO:0000256" key="3">
    <source>
        <dbReference type="ARBA" id="ARBA00022694"/>
    </source>
</evidence>
<feature type="chain" id="PRO_5035154853" description="tRNA-guanine(15) transglycosylase-like domain-containing protein" evidence="6">
    <location>
        <begin position="17"/>
        <end position="550"/>
    </location>
</feature>